<keyword evidence="3" id="KW-1133">Transmembrane helix</keyword>
<reference evidence="5" key="1">
    <citation type="submission" date="2019-10" db="EMBL/GenBank/DDBJ databases">
        <title>Nonomuraea sp. nov., isolated from Phyllanthus amarus.</title>
        <authorList>
            <person name="Klykleung N."/>
            <person name="Tanasupawat S."/>
        </authorList>
    </citation>
    <scope>NUCLEOTIDE SEQUENCE [LARGE SCALE GENOMIC DNA]</scope>
    <source>
        <strain evidence="5">3MP-10</strain>
    </source>
</reference>
<sequence length="485" mass="51067">MRRPPNRPPTRLRDRLRAGLGARLRSGWRAVRARGHSEARSPDRSGSGSGSGAWASRGRGVLVWGALGLAAFTAALAVLAAALVLLPAPSWTAWQLGLLVLEFSLLLAVPCALGAALAWGVRRRARRTALALLAVNALAIPAAALPPAAGWWAAREAGVPVSLGDYLTGGLAVSADREPETVRYAAPEGEELYLDVWQPADHDERAAPLPVVLNIHGGAEDEPQSLLPRWDAWLADQGYLVLDVDYRFFPPGRWWVPAADVRCAVDWARTNAERWGGDPERIALMGQSAGGLIALQSAYVDGELPESGCPGGATEGDGSEDSGSGGDGSGGDGSGGDGSGGDGSGGDGAPAVDAVIAWYAVTDLTSDAPPFPWRLRHSPIGDELAASNEEMLGGTEDEVPQAYRDASPLRQVRPGLPPTLLIQGGWDMLNSPADNRRFAAELDRAGVPHQLVETPAAEHMFDLNWGGFGSQLARAEIIRFLADQL</sequence>
<feature type="compositionally biased region" description="Gly residues" evidence="2">
    <location>
        <begin position="323"/>
        <end position="348"/>
    </location>
</feature>
<feature type="domain" description="BD-FAE-like" evidence="4">
    <location>
        <begin position="194"/>
        <end position="437"/>
    </location>
</feature>
<feature type="transmembrane region" description="Helical" evidence="3">
    <location>
        <begin position="61"/>
        <end position="86"/>
    </location>
</feature>
<evidence type="ECO:0000256" key="3">
    <source>
        <dbReference type="SAM" id="Phobius"/>
    </source>
</evidence>
<dbReference type="PANTHER" id="PTHR48081">
    <property type="entry name" value="AB HYDROLASE SUPERFAMILY PROTEIN C4A8.06C"/>
    <property type="match status" value="1"/>
</dbReference>
<comment type="caution">
    <text evidence="5">The sequence shown here is derived from an EMBL/GenBank/DDBJ whole genome shotgun (WGS) entry which is preliminary data.</text>
</comment>
<dbReference type="Gene3D" id="3.40.50.1820">
    <property type="entry name" value="alpha/beta hydrolase"/>
    <property type="match status" value="1"/>
</dbReference>
<evidence type="ECO:0000256" key="1">
    <source>
        <dbReference type="ARBA" id="ARBA00022801"/>
    </source>
</evidence>
<dbReference type="InterPro" id="IPR029058">
    <property type="entry name" value="AB_hydrolase_fold"/>
</dbReference>
<dbReference type="Proteomes" id="UP000314251">
    <property type="component" value="Unassembled WGS sequence"/>
</dbReference>
<dbReference type="SUPFAM" id="SSF53474">
    <property type="entry name" value="alpha/beta-Hydrolases"/>
    <property type="match status" value="1"/>
</dbReference>
<name>A0A5N6AE10_9ACTN</name>
<proteinExistence type="predicted"/>
<dbReference type="InterPro" id="IPR050300">
    <property type="entry name" value="GDXG_lipolytic_enzyme"/>
</dbReference>
<keyword evidence="6" id="KW-1185">Reference proteome</keyword>
<keyword evidence="3" id="KW-0812">Transmembrane</keyword>
<dbReference type="EMBL" id="VDLY02000006">
    <property type="protein sequence ID" value="KAB8166283.1"/>
    <property type="molecule type" value="Genomic_DNA"/>
</dbReference>
<feature type="transmembrane region" description="Helical" evidence="3">
    <location>
        <begin position="130"/>
        <end position="153"/>
    </location>
</feature>
<keyword evidence="3" id="KW-0472">Membrane</keyword>
<dbReference type="AlphaFoldDB" id="A0A5N6AE10"/>
<dbReference type="GO" id="GO:0016787">
    <property type="term" value="F:hydrolase activity"/>
    <property type="evidence" value="ECO:0007669"/>
    <property type="project" value="UniProtKB-KW"/>
</dbReference>
<keyword evidence="1 5" id="KW-0378">Hydrolase</keyword>
<feature type="region of interest" description="Disordered" evidence="2">
    <location>
        <begin position="31"/>
        <end position="54"/>
    </location>
</feature>
<dbReference type="OrthoDB" id="9803828at2"/>
<organism evidence="5 6">
    <name type="scientific">Streptomyces mimosae</name>
    <dbReference type="NCBI Taxonomy" id="2586635"/>
    <lineage>
        <taxon>Bacteria</taxon>
        <taxon>Bacillati</taxon>
        <taxon>Actinomycetota</taxon>
        <taxon>Actinomycetes</taxon>
        <taxon>Kitasatosporales</taxon>
        <taxon>Streptomycetaceae</taxon>
        <taxon>Streptomyces</taxon>
    </lineage>
</organism>
<evidence type="ECO:0000313" key="6">
    <source>
        <dbReference type="Proteomes" id="UP000314251"/>
    </source>
</evidence>
<feature type="region of interest" description="Disordered" evidence="2">
    <location>
        <begin position="303"/>
        <end position="348"/>
    </location>
</feature>
<evidence type="ECO:0000259" key="4">
    <source>
        <dbReference type="Pfam" id="PF20434"/>
    </source>
</evidence>
<feature type="transmembrane region" description="Helical" evidence="3">
    <location>
        <begin position="92"/>
        <end position="118"/>
    </location>
</feature>
<evidence type="ECO:0000313" key="5">
    <source>
        <dbReference type="EMBL" id="KAB8166283.1"/>
    </source>
</evidence>
<protein>
    <submittedName>
        <fullName evidence="5">Alpha/beta hydrolase fold domain-containing protein</fullName>
    </submittedName>
</protein>
<dbReference type="InterPro" id="IPR049492">
    <property type="entry name" value="BD-FAE-like_dom"/>
</dbReference>
<dbReference type="Pfam" id="PF20434">
    <property type="entry name" value="BD-FAE"/>
    <property type="match status" value="1"/>
</dbReference>
<gene>
    <name evidence="5" type="ORF">FH607_010595</name>
</gene>
<evidence type="ECO:0000256" key="2">
    <source>
        <dbReference type="SAM" id="MobiDB-lite"/>
    </source>
</evidence>
<accession>A0A5N6AE10</accession>